<evidence type="ECO:0000256" key="3">
    <source>
        <dbReference type="PROSITE-ProRule" id="PRU00169"/>
    </source>
</evidence>
<keyword evidence="2" id="KW-0238">DNA-binding</keyword>
<dbReference type="Gene3D" id="3.40.50.2300">
    <property type="match status" value="1"/>
</dbReference>
<dbReference type="Pfam" id="PF00196">
    <property type="entry name" value="GerE"/>
    <property type="match status" value="1"/>
</dbReference>
<dbReference type="GO" id="GO:0003677">
    <property type="term" value="F:DNA binding"/>
    <property type="evidence" value="ECO:0007669"/>
    <property type="project" value="UniProtKB-KW"/>
</dbReference>
<dbReference type="SMART" id="SM00421">
    <property type="entry name" value="HTH_LUXR"/>
    <property type="match status" value="1"/>
</dbReference>
<dbReference type="InterPro" id="IPR016032">
    <property type="entry name" value="Sig_transdc_resp-reg_C-effctor"/>
</dbReference>
<dbReference type="CDD" id="cd06170">
    <property type="entry name" value="LuxR_C_like"/>
    <property type="match status" value="1"/>
</dbReference>
<dbReference type="GO" id="GO:0006355">
    <property type="term" value="P:regulation of DNA-templated transcription"/>
    <property type="evidence" value="ECO:0007669"/>
    <property type="project" value="InterPro"/>
</dbReference>
<dbReference type="SMART" id="SM00448">
    <property type="entry name" value="REC"/>
    <property type="match status" value="1"/>
</dbReference>
<name>A0A2W2AJU5_9BACT</name>
<evidence type="ECO:0008006" key="8">
    <source>
        <dbReference type="Google" id="ProtNLM"/>
    </source>
</evidence>
<dbReference type="InterPro" id="IPR039420">
    <property type="entry name" value="WalR-like"/>
</dbReference>
<evidence type="ECO:0000259" key="5">
    <source>
        <dbReference type="PROSITE" id="PS50110"/>
    </source>
</evidence>
<feature type="domain" description="HTH luxR-type" evidence="4">
    <location>
        <begin position="140"/>
        <end position="205"/>
    </location>
</feature>
<dbReference type="SUPFAM" id="SSF52172">
    <property type="entry name" value="CheY-like"/>
    <property type="match status" value="1"/>
</dbReference>
<dbReference type="Pfam" id="PF00072">
    <property type="entry name" value="Response_reg"/>
    <property type="match status" value="1"/>
</dbReference>
<dbReference type="RefSeq" id="WP_110999090.1">
    <property type="nucleotide sequence ID" value="NZ_QKTW01000017.1"/>
</dbReference>
<dbReference type="Proteomes" id="UP000248745">
    <property type="component" value="Unassembled WGS sequence"/>
</dbReference>
<dbReference type="CDD" id="cd17535">
    <property type="entry name" value="REC_NarL-like"/>
    <property type="match status" value="1"/>
</dbReference>
<protein>
    <recommendedName>
        <fullName evidence="8">DNA-binding response regulator</fullName>
    </recommendedName>
</protein>
<dbReference type="InterPro" id="IPR036388">
    <property type="entry name" value="WH-like_DNA-bd_sf"/>
</dbReference>
<dbReference type="EMBL" id="QKTW01000017">
    <property type="protein sequence ID" value="PZF72500.1"/>
    <property type="molecule type" value="Genomic_DNA"/>
</dbReference>
<dbReference type="InterPro" id="IPR000792">
    <property type="entry name" value="Tscrpt_reg_LuxR_C"/>
</dbReference>
<dbReference type="PANTHER" id="PTHR43214">
    <property type="entry name" value="TWO-COMPONENT RESPONSE REGULATOR"/>
    <property type="match status" value="1"/>
</dbReference>
<proteinExistence type="predicted"/>
<sequence length="207" mass="23446">MPSFNALVLDDHKMFVESFAELLKKVASFTAIDLSYTVTNAKELLQKKKYDYLFMDLMIPGDDPSQFIAHCRTQFSQINIIVISSTSDPVLIKRLLGLGIDAFVSKTTGSEELKMAIERTWAGEKYISTDMSTRLASVSFIESKVHLTKKELEVMRNVAQGYTIAEMAKLMHLSPHTVISHRRAIMQKLGLRSATEIVRYAYENKIC</sequence>
<feature type="modified residue" description="4-aspartylphosphate" evidence="3">
    <location>
        <position position="56"/>
    </location>
</feature>
<dbReference type="SUPFAM" id="SSF46894">
    <property type="entry name" value="C-terminal effector domain of the bipartite response regulators"/>
    <property type="match status" value="1"/>
</dbReference>
<evidence type="ECO:0000256" key="2">
    <source>
        <dbReference type="ARBA" id="ARBA00023125"/>
    </source>
</evidence>
<dbReference type="Gene3D" id="1.10.10.10">
    <property type="entry name" value="Winged helix-like DNA-binding domain superfamily/Winged helix DNA-binding domain"/>
    <property type="match status" value="1"/>
</dbReference>
<gene>
    <name evidence="6" type="ORF">DN068_11585</name>
</gene>
<accession>A0A2W2AJU5</accession>
<evidence type="ECO:0000313" key="7">
    <source>
        <dbReference type="Proteomes" id="UP000248745"/>
    </source>
</evidence>
<dbReference type="PANTHER" id="PTHR43214:SF17">
    <property type="entry name" value="TRANSCRIPTIONAL REGULATORY PROTEIN RCSB"/>
    <property type="match status" value="1"/>
</dbReference>
<dbReference type="GO" id="GO:0000160">
    <property type="term" value="P:phosphorelay signal transduction system"/>
    <property type="evidence" value="ECO:0007669"/>
    <property type="project" value="InterPro"/>
</dbReference>
<dbReference type="PROSITE" id="PS50043">
    <property type="entry name" value="HTH_LUXR_2"/>
    <property type="match status" value="1"/>
</dbReference>
<keyword evidence="1 3" id="KW-0597">Phosphoprotein</keyword>
<feature type="domain" description="Response regulatory" evidence="5">
    <location>
        <begin position="5"/>
        <end position="121"/>
    </location>
</feature>
<dbReference type="PRINTS" id="PR00038">
    <property type="entry name" value="HTHLUXR"/>
</dbReference>
<dbReference type="InterPro" id="IPR058245">
    <property type="entry name" value="NreC/VraR/RcsB-like_REC"/>
</dbReference>
<evidence type="ECO:0000313" key="6">
    <source>
        <dbReference type="EMBL" id="PZF72500.1"/>
    </source>
</evidence>
<evidence type="ECO:0000259" key="4">
    <source>
        <dbReference type="PROSITE" id="PS50043"/>
    </source>
</evidence>
<dbReference type="OrthoDB" id="965844at2"/>
<comment type="caution">
    <text evidence="6">The sequence shown here is derived from an EMBL/GenBank/DDBJ whole genome shotgun (WGS) entry which is preliminary data.</text>
</comment>
<dbReference type="AlphaFoldDB" id="A0A2W2AJU5"/>
<organism evidence="6 7">
    <name type="scientific">Taibaiella soli</name>
    <dbReference type="NCBI Taxonomy" id="1649169"/>
    <lineage>
        <taxon>Bacteria</taxon>
        <taxon>Pseudomonadati</taxon>
        <taxon>Bacteroidota</taxon>
        <taxon>Chitinophagia</taxon>
        <taxon>Chitinophagales</taxon>
        <taxon>Chitinophagaceae</taxon>
        <taxon>Taibaiella</taxon>
    </lineage>
</organism>
<evidence type="ECO:0000256" key="1">
    <source>
        <dbReference type="ARBA" id="ARBA00022553"/>
    </source>
</evidence>
<reference evidence="6 7" key="1">
    <citation type="submission" date="2018-06" db="EMBL/GenBank/DDBJ databases">
        <title>Mucibacter soli gen. nov., sp. nov., a new member of the family Chitinophagaceae producing mucin.</title>
        <authorList>
            <person name="Kim M.-K."/>
            <person name="Park S."/>
            <person name="Kim T.-S."/>
            <person name="Joung Y."/>
            <person name="Han J.-H."/>
            <person name="Kim S.B."/>
        </authorList>
    </citation>
    <scope>NUCLEOTIDE SEQUENCE [LARGE SCALE GENOMIC DNA]</scope>
    <source>
        <strain evidence="6 7">R1-15</strain>
    </source>
</reference>
<keyword evidence="7" id="KW-1185">Reference proteome</keyword>
<dbReference type="PROSITE" id="PS50110">
    <property type="entry name" value="RESPONSE_REGULATORY"/>
    <property type="match status" value="1"/>
</dbReference>
<dbReference type="InterPro" id="IPR001789">
    <property type="entry name" value="Sig_transdc_resp-reg_receiver"/>
</dbReference>
<dbReference type="InterPro" id="IPR011006">
    <property type="entry name" value="CheY-like_superfamily"/>
</dbReference>